<keyword evidence="5" id="KW-0547">Nucleotide-binding</keyword>
<feature type="compositionally biased region" description="Polar residues" evidence="9">
    <location>
        <begin position="371"/>
        <end position="392"/>
    </location>
</feature>
<evidence type="ECO:0000259" key="12">
    <source>
        <dbReference type="PROSITE" id="PS50893"/>
    </source>
</evidence>
<dbReference type="GO" id="GO:0016887">
    <property type="term" value="F:ATP hydrolysis activity"/>
    <property type="evidence" value="ECO:0007669"/>
    <property type="project" value="InterPro"/>
</dbReference>
<keyword evidence="4 10" id="KW-0812">Transmembrane</keyword>
<keyword evidence="8 10" id="KW-0472">Membrane</keyword>
<dbReference type="AlphaFoldDB" id="A0AAP0BAF4"/>
<evidence type="ECO:0000256" key="5">
    <source>
        <dbReference type="ARBA" id="ARBA00022741"/>
    </source>
</evidence>
<proteinExistence type="inferred from homology"/>
<feature type="region of interest" description="Disordered" evidence="9">
    <location>
        <begin position="368"/>
        <end position="394"/>
    </location>
</feature>
<feature type="compositionally biased region" description="Basic and acidic residues" evidence="9">
    <location>
        <begin position="749"/>
        <end position="760"/>
    </location>
</feature>
<dbReference type="InterPro" id="IPR003439">
    <property type="entry name" value="ABC_transporter-like_ATP-bd"/>
</dbReference>
<dbReference type="Gene3D" id="3.40.50.300">
    <property type="entry name" value="P-loop containing nucleotide triphosphate hydrolases"/>
    <property type="match status" value="1"/>
</dbReference>
<reference evidence="13 14" key="1">
    <citation type="journal article" date="2022" name="Nat. Plants">
        <title>Genomes of leafy and leafless Platanthera orchids illuminate the evolution of mycoheterotrophy.</title>
        <authorList>
            <person name="Li M.H."/>
            <person name="Liu K.W."/>
            <person name="Li Z."/>
            <person name="Lu H.C."/>
            <person name="Ye Q.L."/>
            <person name="Zhang D."/>
            <person name="Wang J.Y."/>
            <person name="Li Y.F."/>
            <person name="Zhong Z.M."/>
            <person name="Liu X."/>
            <person name="Yu X."/>
            <person name="Liu D.K."/>
            <person name="Tu X.D."/>
            <person name="Liu B."/>
            <person name="Hao Y."/>
            <person name="Liao X.Y."/>
            <person name="Jiang Y.T."/>
            <person name="Sun W.H."/>
            <person name="Chen J."/>
            <person name="Chen Y.Q."/>
            <person name="Ai Y."/>
            <person name="Zhai J.W."/>
            <person name="Wu S.S."/>
            <person name="Zhou Z."/>
            <person name="Hsiao Y.Y."/>
            <person name="Wu W.L."/>
            <person name="Chen Y.Y."/>
            <person name="Lin Y.F."/>
            <person name="Hsu J.L."/>
            <person name="Li C.Y."/>
            <person name="Wang Z.W."/>
            <person name="Zhao X."/>
            <person name="Zhong W.Y."/>
            <person name="Ma X.K."/>
            <person name="Ma L."/>
            <person name="Huang J."/>
            <person name="Chen G.Z."/>
            <person name="Huang M.Z."/>
            <person name="Huang L."/>
            <person name="Peng D.H."/>
            <person name="Luo Y.B."/>
            <person name="Zou S.Q."/>
            <person name="Chen S.P."/>
            <person name="Lan S."/>
            <person name="Tsai W.C."/>
            <person name="Van de Peer Y."/>
            <person name="Liu Z.J."/>
        </authorList>
    </citation>
    <scope>NUCLEOTIDE SEQUENCE [LARGE SCALE GENOMIC DNA]</scope>
    <source>
        <strain evidence="13">Lor287</strain>
    </source>
</reference>
<feature type="region of interest" description="Disordered" evidence="9">
    <location>
        <begin position="411"/>
        <end position="434"/>
    </location>
</feature>
<dbReference type="InterPro" id="IPR003593">
    <property type="entry name" value="AAA+_ATPase"/>
</dbReference>
<evidence type="ECO:0000256" key="3">
    <source>
        <dbReference type="ARBA" id="ARBA00022448"/>
    </source>
</evidence>
<feature type="compositionally biased region" description="Basic residues" evidence="9">
    <location>
        <begin position="424"/>
        <end position="434"/>
    </location>
</feature>
<feature type="domain" description="ABC transporter" evidence="12">
    <location>
        <begin position="484"/>
        <end position="724"/>
    </location>
</feature>
<dbReference type="Proteomes" id="UP001418222">
    <property type="component" value="Unassembled WGS sequence"/>
</dbReference>
<dbReference type="PROSITE" id="PS50893">
    <property type="entry name" value="ABC_TRANSPORTER_2"/>
    <property type="match status" value="1"/>
</dbReference>
<dbReference type="GO" id="GO:0005524">
    <property type="term" value="F:ATP binding"/>
    <property type="evidence" value="ECO:0007669"/>
    <property type="project" value="UniProtKB-KW"/>
</dbReference>
<evidence type="ECO:0000313" key="13">
    <source>
        <dbReference type="EMBL" id="KAK8934615.1"/>
    </source>
</evidence>
<dbReference type="EMBL" id="JBBWWQ010000012">
    <property type="protein sequence ID" value="KAK8934615.1"/>
    <property type="molecule type" value="Genomic_DNA"/>
</dbReference>
<accession>A0AAP0BAF4</accession>
<evidence type="ECO:0000256" key="9">
    <source>
        <dbReference type="SAM" id="MobiDB-lite"/>
    </source>
</evidence>
<dbReference type="InterPro" id="IPR017871">
    <property type="entry name" value="ABC_transporter-like_CS"/>
</dbReference>
<dbReference type="PANTHER" id="PTHR48041">
    <property type="entry name" value="ABC TRANSPORTER G FAMILY MEMBER 28"/>
    <property type="match status" value="1"/>
</dbReference>
<dbReference type="PANTHER" id="PTHR48041:SF91">
    <property type="entry name" value="ABC TRANSPORTER G FAMILY MEMBER 28"/>
    <property type="match status" value="1"/>
</dbReference>
<gene>
    <name evidence="13" type="primary">ABCG28</name>
    <name evidence="13" type="ORF">KSP39_PZI014629</name>
</gene>
<feature type="region of interest" description="Disordered" evidence="9">
    <location>
        <begin position="686"/>
        <end position="760"/>
    </location>
</feature>
<dbReference type="FunFam" id="3.40.50.300:FF:000367">
    <property type="entry name" value="ABC transporter G family member 24"/>
    <property type="match status" value="1"/>
</dbReference>
<dbReference type="PROSITE" id="PS00211">
    <property type="entry name" value="ABC_TRANSPORTER_1"/>
    <property type="match status" value="1"/>
</dbReference>
<evidence type="ECO:0000313" key="14">
    <source>
        <dbReference type="Proteomes" id="UP001418222"/>
    </source>
</evidence>
<dbReference type="Pfam" id="PF00005">
    <property type="entry name" value="ABC_tran"/>
    <property type="match status" value="1"/>
</dbReference>
<dbReference type="SMART" id="SM00382">
    <property type="entry name" value="AAA"/>
    <property type="match status" value="1"/>
</dbReference>
<keyword evidence="7 10" id="KW-1133">Transmembrane helix</keyword>
<evidence type="ECO:0000256" key="4">
    <source>
        <dbReference type="ARBA" id="ARBA00022692"/>
    </source>
</evidence>
<dbReference type="InterPro" id="IPR027417">
    <property type="entry name" value="P-loop_NTPase"/>
</dbReference>
<name>A0AAP0BAF4_9ASPA</name>
<keyword evidence="6" id="KW-0067">ATP-binding</keyword>
<feature type="transmembrane region" description="Helical" evidence="10">
    <location>
        <begin position="289"/>
        <end position="311"/>
    </location>
</feature>
<organism evidence="13 14">
    <name type="scientific">Platanthera zijinensis</name>
    <dbReference type="NCBI Taxonomy" id="2320716"/>
    <lineage>
        <taxon>Eukaryota</taxon>
        <taxon>Viridiplantae</taxon>
        <taxon>Streptophyta</taxon>
        <taxon>Embryophyta</taxon>
        <taxon>Tracheophyta</taxon>
        <taxon>Spermatophyta</taxon>
        <taxon>Magnoliopsida</taxon>
        <taxon>Liliopsida</taxon>
        <taxon>Asparagales</taxon>
        <taxon>Orchidaceae</taxon>
        <taxon>Orchidoideae</taxon>
        <taxon>Orchideae</taxon>
        <taxon>Orchidinae</taxon>
        <taxon>Platanthera</taxon>
    </lineage>
</organism>
<sequence>MPSFRLASAFILLFSLPVCWCQTNGGGGGGSILNNGSTEAVSHFTGVVYDRFMNYSKSLSDEISQHLGFCVKDPEKEWNGAFNFSMDLGFLGNCINETNGDITLRLCTAAEIKFYFSSFFIIGGMKNYLRLNSNCNITSWVSGCEPGWACSIGEDKKVYLKDANNIPSRTQSCLPCCEGFFCPYGITCMIPCPLGAYCPRAIQDPSTGVCDPYNYRPPLGETNHTCGGADRWADVASSGEMFCPAGYYCPSTIRKVSCSSGYYCRKGSTSPRRCFKKSSCKPSSTNQDITIFGALLMAALSLILLIIYNFSGHVLTNRDRRQAKSREAAAKSARETAQAREKWKAAKDIAKKHAVGLQTQLSRTFSRKWSVKNSGQDTSNALTKQSKPSTSTDMERTNVIQMVHSIEDDPEISGGFNAQIGDKKSKKVNPKERRMHTRSQIFKYAYGQIEKEKAMHQQTDNLTFSGVISIATDIEVRTRLAIEIAFKDLTLTLKGSKKQLLKSVTGKLMPGHVAAVMGPSGAGKTTFLNALAGKTTGCDVSGSVLINGKRELIRSYKRVIGFVPQDDIVHGNLTVEENLWFSARCRLSTDMPKADKVLVVERVIESLGLQPVRNSLVGTVEKRGISGGQRKRVNVGLEMVMEPSLLILDEPTSGLDSASSQLLLRALRREALEGVNICMVVHQPRKRQQQPQYQQAAAKPTNSFCGTKRARPQPQRNFPNTVDQGEVGIEQGEEGSEKPYTISSLSRAPRVEHESIRRDI</sequence>
<keyword evidence="14" id="KW-1185">Reference proteome</keyword>
<keyword evidence="11" id="KW-0732">Signal</keyword>
<evidence type="ECO:0000256" key="7">
    <source>
        <dbReference type="ARBA" id="ARBA00022989"/>
    </source>
</evidence>
<evidence type="ECO:0000256" key="10">
    <source>
        <dbReference type="SAM" id="Phobius"/>
    </source>
</evidence>
<evidence type="ECO:0000256" key="1">
    <source>
        <dbReference type="ARBA" id="ARBA00004141"/>
    </source>
</evidence>
<keyword evidence="3" id="KW-0813">Transport</keyword>
<dbReference type="SUPFAM" id="SSF52540">
    <property type="entry name" value="P-loop containing nucleoside triphosphate hydrolases"/>
    <property type="match status" value="1"/>
</dbReference>
<comment type="similarity">
    <text evidence="2">Belongs to the ABC transporter superfamily. ABCG family. Eye pigment precursor importer (TC 3.A.1.204) subfamily.</text>
</comment>
<evidence type="ECO:0000256" key="2">
    <source>
        <dbReference type="ARBA" id="ARBA00005814"/>
    </source>
</evidence>
<dbReference type="CDD" id="cd03213">
    <property type="entry name" value="ABCG_EPDR"/>
    <property type="match status" value="1"/>
</dbReference>
<feature type="chain" id="PRO_5043013137" evidence="11">
    <location>
        <begin position="22"/>
        <end position="760"/>
    </location>
</feature>
<dbReference type="InterPro" id="IPR050352">
    <property type="entry name" value="ABCG_transporters"/>
</dbReference>
<evidence type="ECO:0000256" key="8">
    <source>
        <dbReference type="ARBA" id="ARBA00023136"/>
    </source>
</evidence>
<feature type="compositionally biased region" description="Low complexity" evidence="9">
    <location>
        <begin position="689"/>
        <end position="700"/>
    </location>
</feature>
<comment type="subcellular location">
    <subcellularLocation>
        <location evidence="1">Membrane</location>
        <topology evidence="1">Multi-pass membrane protein</topology>
    </subcellularLocation>
</comment>
<evidence type="ECO:0000256" key="6">
    <source>
        <dbReference type="ARBA" id="ARBA00022840"/>
    </source>
</evidence>
<dbReference type="GO" id="GO:0016020">
    <property type="term" value="C:membrane"/>
    <property type="evidence" value="ECO:0007669"/>
    <property type="project" value="UniProtKB-SubCell"/>
</dbReference>
<feature type="compositionally biased region" description="Polar residues" evidence="9">
    <location>
        <begin position="714"/>
        <end position="723"/>
    </location>
</feature>
<evidence type="ECO:0000256" key="11">
    <source>
        <dbReference type="SAM" id="SignalP"/>
    </source>
</evidence>
<comment type="caution">
    <text evidence="13">The sequence shown here is derived from an EMBL/GenBank/DDBJ whole genome shotgun (WGS) entry which is preliminary data.</text>
</comment>
<feature type="signal peptide" evidence="11">
    <location>
        <begin position="1"/>
        <end position="21"/>
    </location>
</feature>
<dbReference type="GO" id="GO:0042626">
    <property type="term" value="F:ATPase-coupled transmembrane transporter activity"/>
    <property type="evidence" value="ECO:0007669"/>
    <property type="project" value="TreeGrafter"/>
</dbReference>
<protein>
    <submittedName>
        <fullName evidence="13">ABC transporter G family member 28</fullName>
    </submittedName>
</protein>